<comment type="caution">
    <text evidence="1">The sequence shown here is derived from an EMBL/GenBank/DDBJ whole genome shotgun (WGS) entry which is preliminary data.</text>
</comment>
<organism evidence="1 2">
    <name type="scientific">Colocasia esculenta</name>
    <name type="common">Wild taro</name>
    <name type="synonym">Arum esculentum</name>
    <dbReference type="NCBI Taxonomy" id="4460"/>
    <lineage>
        <taxon>Eukaryota</taxon>
        <taxon>Viridiplantae</taxon>
        <taxon>Streptophyta</taxon>
        <taxon>Embryophyta</taxon>
        <taxon>Tracheophyta</taxon>
        <taxon>Spermatophyta</taxon>
        <taxon>Magnoliopsida</taxon>
        <taxon>Liliopsida</taxon>
        <taxon>Araceae</taxon>
        <taxon>Aroideae</taxon>
        <taxon>Colocasieae</taxon>
        <taxon>Colocasia</taxon>
    </lineage>
</organism>
<evidence type="ECO:0000313" key="1">
    <source>
        <dbReference type="EMBL" id="MQL88462.1"/>
    </source>
</evidence>
<gene>
    <name evidence="1" type="ORF">Taro_021024</name>
</gene>
<reference evidence="1" key="1">
    <citation type="submission" date="2017-07" db="EMBL/GenBank/DDBJ databases">
        <title>Taro Niue Genome Assembly and Annotation.</title>
        <authorList>
            <person name="Atibalentja N."/>
            <person name="Keating K."/>
            <person name="Fields C.J."/>
        </authorList>
    </citation>
    <scope>NUCLEOTIDE SEQUENCE</scope>
    <source>
        <strain evidence="1">Niue_2</strain>
        <tissue evidence="1">Leaf</tissue>
    </source>
</reference>
<dbReference type="OrthoDB" id="1429956at2759"/>
<proteinExistence type="predicted"/>
<name>A0A843UQ75_COLES</name>
<dbReference type="EMBL" id="NMUH01001059">
    <property type="protein sequence ID" value="MQL88462.1"/>
    <property type="molecule type" value="Genomic_DNA"/>
</dbReference>
<dbReference type="AlphaFoldDB" id="A0A843UQ75"/>
<protein>
    <submittedName>
        <fullName evidence="1">Uncharacterized protein</fullName>
    </submittedName>
</protein>
<accession>A0A843UQ75</accession>
<keyword evidence="2" id="KW-1185">Reference proteome</keyword>
<sequence>MEDRYAEGTSQPNLDLEAWVDAVGGPRKGQMYGFEDCMDTTLVISSYVSSVAPPAYAGSSTTTPRSGGEDIRTLIREELSQQLPLHLGAMVKQLVAAIRGAGTS</sequence>
<dbReference type="Proteomes" id="UP000652761">
    <property type="component" value="Unassembled WGS sequence"/>
</dbReference>
<evidence type="ECO:0000313" key="2">
    <source>
        <dbReference type="Proteomes" id="UP000652761"/>
    </source>
</evidence>